<sequence>MSALGGFIMSALIFVYGTLKQGFPNFHLNPGQRVPGQFRTIDALPLYVVQLPHEDRAPWLMQAPGQGHQVIGQVFQVDDATLRSMDRFEEVGQPTGYVRCEVRLEAIDASGEVLRAQAYLKPVEQMRDCLAVEGPFAEYTLELCEGYRLVWPGQPPTEPG</sequence>
<keyword evidence="5" id="KW-1185">Reference proteome</keyword>
<evidence type="ECO:0000256" key="2">
    <source>
        <dbReference type="RuleBase" id="RU367036"/>
    </source>
</evidence>
<organism evidence="4 5">
    <name type="scientific">Ideonella lacteola</name>
    <dbReference type="NCBI Taxonomy" id="2984193"/>
    <lineage>
        <taxon>Bacteria</taxon>
        <taxon>Pseudomonadati</taxon>
        <taxon>Pseudomonadota</taxon>
        <taxon>Betaproteobacteria</taxon>
        <taxon>Burkholderiales</taxon>
        <taxon>Sphaerotilaceae</taxon>
        <taxon>Ideonella</taxon>
    </lineage>
</organism>
<dbReference type="CDD" id="cd06661">
    <property type="entry name" value="GGCT_like"/>
    <property type="match status" value="1"/>
</dbReference>
<dbReference type="InterPro" id="IPR013024">
    <property type="entry name" value="GGCT-like"/>
</dbReference>
<accession>A0ABU9C1A5</accession>
<comment type="caution">
    <text evidence="4">The sequence shown here is derived from an EMBL/GenBank/DDBJ whole genome shotgun (WGS) entry which is preliminary data.</text>
</comment>
<feature type="domain" description="Gamma-glutamylcyclotransferase AIG2-like" evidence="3">
    <location>
        <begin position="13"/>
        <end position="123"/>
    </location>
</feature>
<dbReference type="RefSeq" id="WP_341428897.1">
    <property type="nucleotide sequence ID" value="NZ_JBBUTG010000029.1"/>
</dbReference>
<evidence type="ECO:0000313" key="4">
    <source>
        <dbReference type="EMBL" id="MEK8034468.1"/>
    </source>
</evidence>
<proteinExistence type="inferred from homology"/>
<dbReference type="Proteomes" id="UP001371218">
    <property type="component" value="Unassembled WGS sequence"/>
</dbReference>
<dbReference type="EMBL" id="JBBUTG010000029">
    <property type="protein sequence ID" value="MEK8034468.1"/>
    <property type="molecule type" value="Genomic_DNA"/>
</dbReference>
<evidence type="ECO:0000259" key="3">
    <source>
        <dbReference type="Pfam" id="PF06094"/>
    </source>
</evidence>
<name>A0ABU9C1A5_9BURK</name>
<gene>
    <name evidence="4" type="ORF">AACH06_26870</name>
</gene>
<protein>
    <recommendedName>
        <fullName evidence="2">Gamma-glutamylcyclotransferase family protein</fullName>
    </recommendedName>
</protein>
<comment type="similarity">
    <text evidence="1 2">Belongs to the gamma-glutamylcyclotransferase family.</text>
</comment>
<dbReference type="Pfam" id="PF06094">
    <property type="entry name" value="GGACT"/>
    <property type="match status" value="1"/>
</dbReference>
<dbReference type="InterPro" id="IPR036568">
    <property type="entry name" value="GGCT-like_sf"/>
</dbReference>
<dbReference type="InterPro" id="IPR039126">
    <property type="entry name" value="GGACT"/>
</dbReference>
<evidence type="ECO:0000256" key="1">
    <source>
        <dbReference type="ARBA" id="ARBA00008861"/>
    </source>
</evidence>
<dbReference type="Gene3D" id="3.10.490.10">
    <property type="entry name" value="Gamma-glutamyl cyclotransferase-like"/>
    <property type="match status" value="1"/>
</dbReference>
<dbReference type="InterPro" id="IPR009288">
    <property type="entry name" value="AIG2-like_dom"/>
</dbReference>
<dbReference type="PANTHER" id="PTHR12510:SF4">
    <property type="entry name" value="GAMMA-GLUTAMYLAMINECYCLOTRANSFERASE"/>
    <property type="match status" value="1"/>
</dbReference>
<reference evidence="4 5" key="1">
    <citation type="submission" date="2024-04" db="EMBL/GenBank/DDBJ databases">
        <title>Novel species of the genus Ideonella isolated from streams.</title>
        <authorList>
            <person name="Lu H."/>
        </authorList>
    </citation>
    <scope>NUCLEOTIDE SEQUENCE [LARGE SCALE GENOMIC DNA]</scope>
    <source>
        <strain evidence="4 5">DXS29W</strain>
    </source>
</reference>
<dbReference type="PANTHER" id="PTHR12510">
    <property type="entry name" value="TROPONIN C-AKIN-1 PROTEIN"/>
    <property type="match status" value="1"/>
</dbReference>
<dbReference type="SUPFAM" id="SSF110857">
    <property type="entry name" value="Gamma-glutamyl cyclotransferase-like"/>
    <property type="match status" value="1"/>
</dbReference>
<evidence type="ECO:0000313" key="5">
    <source>
        <dbReference type="Proteomes" id="UP001371218"/>
    </source>
</evidence>